<feature type="chain" id="PRO_5042282238" evidence="2">
    <location>
        <begin position="18"/>
        <end position="656"/>
    </location>
</feature>
<dbReference type="AlphaFoldDB" id="A0AAD7MEM5"/>
<dbReference type="Proteomes" id="UP001215598">
    <property type="component" value="Unassembled WGS sequence"/>
</dbReference>
<keyword evidence="4" id="KW-1185">Reference proteome</keyword>
<feature type="region of interest" description="Disordered" evidence="1">
    <location>
        <begin position="300"/>
        <end position="383"/>
    </location>
</feature>
<sequence length="656" mass="72173">MASLAFSLLSLPLSTFPALPPSTATIPLFGLPPSRNPQAPGIPQGFFKVWLKYGQMLVEIWCAKIDRCSSKLASDPRQISRFDLKKVFELGQSSPRVVVWNSKLAVERRRASKLMEKRTHIKPNCRLLVVSTITNAASFLFAMLRRQPSKNLSTPSANIDYEACNFKDDPGVYRARSSGFLARVLLLDHSRSGTLFSLISRDPHLKQESMSEQVESQVAAQMKLYEGSMQQQQVDSMIAEMTSEFRRAQATFRLQWSAELAALESELRSVLLTEKQLNSENGTQGVPPVDMAVDVSPISTTASRLSSRRPHPSPKSPAPRTGHVAAGIAKLRAQGPLTRTPVLRPSSGAAFSPRAPSHTQRPNSYPLPHSDQPQRTSDLPHYPRIYPPPTYQFGASHSALPEAVNSPSPSATNVAERTRSTHQTFGREQLSYQVTYDEFGKAVRERCNVIDKIVYEVLRLAKMEKEQGLVTGTADYSDAKGLQLTRGVIGLDGPVDSTLLKVLIYTRRVFPVQHKCGASIWDVGRRTRTVGKKNEGSNGGGRRKEWASETIAAFKGRGISNGHTRNTLSDVPENTISIPFKANVKSVANVCVVALQAPAWFADPPTHVELAFGHLEAAVDANSGLTSWGVKNKRKDTGGSSFPRPFWVRELVSVEA</sequence>
<keyword evidence="2" id="KW-0732">Signal</keyword>
<feature type="signal peptide" evidence="2">
    <location>
        <begin position="1"/>
        <end position="17"/>
    </location>
</feature>
<evidence type="ECO:0000313" key="3">
    <source>
        <dbReference type="EMBL" id="KAJ7713881.1"/>
    </source>
</evidence>
<accession>A0AAD7MEM5</accession>
<evidence type="ECO:0000256" key="2">
    <source>
        <dbReference type="SAM" id="SignalP"/>
    </source>
</evidence>
<gene>
    <name evidence="3" type="ORF">B0H16DRAFT_1478359</name>
</gene>
<proteinExistence type="predicted"/>
<organism evidence="3 4">
    <name type="scientific">Mycena metata</name>
    <dbReference type="NCBI Taxonomy" id="1033252"/>
    <lineage>
        <taxon>Eukaryota</taxon>
        <taxon>Fungi</taxon>
        <taxon>Dikarya</taxon>
        <taxon>Basidiomycota</taxon>
        <taxon>Agaricomycotina</taxon>
        <taxon>Agaricomycetes</taxon>
        <taxon>Agaricomycetidae</taxon>
        <taxon>Agaricales</taxon>
        <taxon>Marasmiineae</taxon>
        <taxon>Mycenaceae</taxon>
        <taxon>Mycena</taxon>
    </lineage>
</organism>
<protein>
    <submittedName>
        <fullName evidence="3">Uncharacterized protein</fullName>
    </submittedName>
</protein>
<comment type="caution">
    <text evidence="3">The sequence shown here is derived from an EMBL/GenBank/DDBJ whole genome shotgun (WGS) entry which is preliminary data.</text>
</comment>
<dbReference type="EMBL" id="JARKIB010000334">
    <property type="protein sequence ID" value="KAJ7713881.1"/>
    <property type="molecule type" value="Genomic_DNA"/>
</dbReference>
<evidence type="ECO:0000313" key="4">
    <source>
        <dbReference type="Proteomes" id="UP001215598"/>
    </source>
</evidence>
<name>A0AAD7MEM5_9AGAR</name>
<evidence type="ECO:0000256" key="1">
    <source>
        <dbReference type="SAM" id="MobiDB-lite"/>
    </source>
</evidence>
<reference evidence="3" key="1">
    <citation type="submission" date="2023-03" db="EMBL/GenBank/DDBJ databases">
        <title>Massive genome expansion in bonnet fungi (Mycena s.s.) driven by repeated elements and novel gene families across ecological guilds.</title>
        <authorList>
            <consortium name="Lawrence Berkeley National Laboratory"/>
            <person name="Harder C.B."/>
            <person name="Miyauchi S."/>
            <person name="Viragh M."/>
            <person name="Kuo A."/>
            <person name="Thoen E."/>
            <person name="Andreopoulos B."/>
            <person name="Lu D."/>
            <person name="Skrede I."/>
            <person name="Drula E."/>
            <person name="Henrissat B."/>
            <person name="Morin E."/>
            <person name="Kohler A."/>
            <person name="Barry K."/>
            <person name="LaButti K."/>
            <person name="Morin E."/>
            <person name="Salamov A."/>
            <person name="Lipzen A."/>
            <person name="Mereny Z."/>
            <person name="Hegedus B."/>
            <person name="Baldrian P."/>
            <person name="Stursova M."/>
            <person name="Weitz H."/>
            <person name="Taylor A."/>
            <person name="Grigoriev I.V."/>
            <person name="Nagy L.G."/>
            <person name="Martin F."/>
            <person name="Kauserud H."/>
        </authorList>
    </citation>
    <scope>NUCLEOTIDE SEQUENCE</scope>
    <source>
        <strain evidence="3">CBHHK182m</strain>
    </source>
</reference>